<evidence type="ECO:0000313" key="3">
    <source>
        <dbReference type="Proteomes" id="UP000263377"/>
    </source>
</evidence>
<gene>
    <name evidence="2" type="ORF">DR950_03330</name>
</gene>
<dbReference type="EMBL" id="QVIG01000001">
    <property type="protein sequence ID" value="RGD56949.1"/>
    <property type="molecule type" value="Genomic_DNA"/>
</dbReference>
<proteinExistence type="predicted"/>
<comment type="caution">
    <text evidence="2">The sequence shown here is derived from an EMBL/GenBank/DDBJ whole genome shotgun (WGS) entry which is preliminary data.</text>
</comment>
<dbReference type="Pfam" id="PF19379">
    <property type="entry name" value="DUF5954"/>
    <property type="match status" value="1"/>
</dbReference>
<keyword evidence="3" id="KW-1185">Reference proteome</keyword>
<name>A0A372ZM14_9ACTN</name>
<evidence type="ECO:0000256" key="1">
    <source>
        <dbReference type="SAM" id="MobiDB-lite"/>
    </source>
</evidence>
<organism evidence="2 3">
    <name type="scientific">Kitasatospora xanthocidica</name>
    <dbReference type="NCBI Taxonomy" id="83382"/>
    <lineage>
        <taxon>Bacteria</taxon>
        <taxon>Bacillati</taxon>
        <taxon>Actinomycetota</taxon>
        <taxon>Actinomycetes</taxon>
        <taxon>Kitasatosporales</taxon>
        <taxon>Streptomycetaceae</taxon>
        <taxon>Kitasatospora</taxon>
    </lineage>
</organism>
<dbReference type="AlphaFoldDB" id="A0A372ZM14"/>
<reference evidence="2 3" key="1">
    <citation type="submission" date="2018-08" db="EMBL/GenBank/DDBJ databases">
        <title>Diversity &amp; Physiological Properties of Lignin-Decomposing Actinobacteria from Soil.</title>
        <authorList>
            <person name="Roh S.G."/>
            <person name="Kim S.B."/>
        </authorList>
    </citation>
    <scope>NUCLEOTIDE SEQUENCE [LARGE SCALE GENOMIC DNA]</scope>
    <source>
        <strain evidence="2 3">MMS17-GH009</strain>
    </source>
</reference>
<feature type="region of interest" description="Disordered" evidence="1">
    <location>
        <begin position="300"/>
        <end position="319"/>
    </location>
</feature>
<evidence type="ECO:0000313" key="2">
    <source>
        <dbReference type="EMBL" id="RGD56949.1"/>
    </source>
</evidence>
<feature type="compositionally biased region" description="Basic and acidic residues" evidence="1">
    <location>
        <begin position="142"/>
        <end position="151"/>
    </location>
</feature>
<accession>A0A372ZM14</accession>
<dbReference type="RefSeq" id="WP_117485631.1">
    <property type="nucleotide sequence ID" value="NZ_QVIG01000001.1"/>
</dbReference>
<protein>
    <submittedName>
        <fullName evidence="2">PE-PGRS family protein</fullName>
    </submittedName>
</protein>
<dbReference type="Proteomes" id="UP000263377">
    <property type="component" value="Unassembled WGS sequence"/>
</dbReference>
<sequence length="374" mass="41621">MVNFPDDVPGYLSIRMAAPTEPVAGMADVEAWTARDSYPQILSAGSRAFGVARELPTGGWALRTSMAEVYPQSARDDLGMVCREQAGRAEQAGDTAAQQRYLAVAGRLEWEKLDEVELDVRYRVVRAERYIRSGPDGPEPPRSTDPDDHRKRPLAEALDPAAGFVMDPALPTGLSTGILKTDLIQLVPTARDFPPEVRRDALRSSTTHPGVVLLPAAFGVAERVDGRWRPVGVMDAPTPFRARDILSMRLRVTEPVERRLSDRQRARYAEAADRLEAEQGFELTVEDRLLRIIRVERAVRFGPDGPEGPRPSDHDPEDPILVMDQKLRAQGIVPDEDDDEPIVLDESAREFQRLFEAEMARRGTPLPRFEDDGA</sequence>
<feature type="region of interest" description="Disordered" evidence="1">
    <location>
        <begin position="131"/>
        <end position="151"/>
    </location>
</feature>
<dbReference type="InterPro" id="IPR045998">
    <property type="entry name" value="DUF5954"/>
</dbReference>